<proteinExistence type="inferred from homology"/>
<organism evidence="6 7">
    <name type="scientific">Fusarium zealandicum</name>
    <dbReference type="NCBI Taxonomy" id="1053134"/>
    <lineage>
        <taxon>Eukaryota</taxon>
        <taxon>Fungi</taxon>
        <taxon>Dikarya</taxon>
        <taxon>Ascomycota</taxon>
        <taxon>Pezizomycotina</taxon>
        <taxon>Sordariomycetes</taxon>
        <taxon>Hypocreomycetidae</taxon>
        <taxon>Hypocreales</taxon>
        <taxon>Nectriaceae</taxon>
        <taxon>Fusarium</taxon>
        <taxon>Fusarium staphyleae species complex</taxon>
    </lineage>
</organism>
<dbReference type="InterPro" id="IPR000077">
    <property type="entry name" value="Ribosomal_eL39"/>
</dbReference>
<evidence type="ECO:0000256" key="3">
    <source>
        <dbReference type="ARBA" id="ARBA00023274"/>
    </source>
</evidence>
<dbReference type="GO" id="GO:0006412">
    <property type="term" value="P:translation"/>
    <property type="evidence" value="ECO:0007669"/>
    <property type="project" value="InterPro"/>
</dbReference>
<dbReference type="EMBL" id="JABEYC010000434">
    <property type="protein sequence ID" value="KAF4977481.1"/>
    <property type="molecule type" value="Genomic_DNA"/>
</dbReference>
<protein>
    <recommendedName>
        <fullName evidence="4">Large ribosomal subunit protein eL39</fullName>
    </recommendedName>
    <alternativeName>
        <fullName evidence="5">60S ribosomal protein L39</fullName>
    </alternativeName>
</protein>
<accession>A0A8H4XJ90</accession>
<dbReference type="GO" id="GO:0022625">
    <property type="term" value="C:cytosolic large ribosomal subunit"/>
    <property type="evidence" value="ECO:0007669"/>
    <property type="project" value="TreeGrafter"/>
</dbReference>
<evidence type="ECO:0000256" key="5">
    <source>
        <dbReference type="ARBA" id="ARBA00035339"/>
    </source>
</evidence>
<evidence type="ECO:0000256" key="1">
    <source>
        <dbReference type="ARBA" id="ARBA00009339"/>
    </source>
</evidence>
<dbReference type="PANTHER" id="PTHR19970:SF0">
    <property type="entry name" value="LARGE RIBOSOMAL SUBUNIT PROTEIN EL39"/>
    <property type="match status" value="1"/>
</dbReference>
<dbReference type="PANTHER" id="PTHR19970">
    <property type="entry name" value="RIBOSOMAL PROTEIN L39E"/>
    <property type="match status" value="1"/>
</dbReference>
<evidence type="ECO:0000256" key="2">
    <source>
        <dbReference type="ARBA" id="ARBA00022980"/>
    </source>
</evidence>
<dbReference type="FunFam" id="1.10.1620.10:FF:000001">
    <property type="entry name" value="60S ribosomal protein-like L39"/>
    <property type="match status" value="1"/>
</dbReference>
<comment type="similarity">
    <text evidence="1">Belongs to the eukaryotic ribosomal protein eL39 family.</text>
</comment>
<dbReference type="InterPro" id="IPR023626">
    <property type="entry name" value="Ribosomal_eL39_dom_sf"/>
</dbReference>
<dbReference type="HAMAP" id="MF_00629">
    <property type="entry name" value="Ribosomal_eL39"/>
    <property type="match status" value="1"/>
</dbReference>
<dbReference type="OrthoDB" id="6332053at2759"/>
<dbReference type="Pfam" id="PF00832">
    <property type="entry name" value="Ribosomal_L39"/>
    <property type="match status" value="1"/>
</dbReference>
<dbReference type="Proteomes" id="UP000635477">
    <property type="component" value="Unassembled WGS sequence"/>
</dbReference>
<reference evidence="6" key="2">
    <citation type="submission" date="2020-05" db="EMBL/GenBank/DDBJ databases">
        <authorList>
            <person name="Kim H.-S."/>
            <person name="Proctor R.H."/>
            <person name="Brown D.W."/>
        </authorList>
    </citation>
    <scope>NUCLEOTIDE SEQUENCE</scope>
    <source>
        <strain evidence="6">NRRL 22465</strain>
    </source>
</reference>
<dbReference type="GO" id="GO:0003735">
    <property type="term" value="F:structural constituent of ribosome"/>
    <property type="evidence" value="ECO:0007669"/>
    <property type="project" value="InterPro"/>
</dbReference>
<keyword evidence="7" id="KW-1185">Reference proteome</keyword>
<dbReference type="SUPFAM" id="SSF48662">
    <property type="entry name" value="Ribosomal protein L39e"/>
    <property type="match status" value="1"/>
</dbReference>
<reference evidence="6" key="1">
    <citation type="journal article" date="2020" name="BMC Genomics">
        <title>Correction to: Identification and distribution of gene clusters required for synthesis of sphingolipid metabolism inhibitors in diverse species of the filamentous fungus Fusarium.</title>
        <authorList>
            <person name="Kim H.S."/>
            <person name="Lohmar J.M."/>
            <person name="Busman M."/>
            <person name="Brown D.W."/>
            <person name="Naumann T.A."/>
            <person name="Divon H.H."/>
            <person name="Lysoe E."/>
            <person name="Uhlig S."/>
            <person name="Proctor R.H."/>
        </authorList>
    </citation>
    <scope>NUCLEOTIDE SEQUENCE</scope>
    <source>
        <strain evidence="6">NRRL 22465</strain>
    </source>
</reference>
<dbReference type="AlphaFoldDB" id="A0A8H4XJ90"/>
<evidence type="ECO:0000256" key="4">
    <source>
        <dbReference type="ARBA" id="ARBA00035234"/>
    </source>
</evidence>
<keyword evidence="3" id="KW-0687">Ribonucleoprotein</keyword>
<keyword evidence="2" id="KW-0689">Ribosomal protein</keyword>
<gene>
    <name evidence="6" type="ORF">FZEAL_6000</name>
</gene>
<evidence type="ECO:0000313" key="7">
    <source>
        <dbReference type="Proteomes" id="UP000635477"/>
    </source>
</evidence>
<dbReference type="Gene3D" id="1.10.1620.10">
    <property type="entry name" value="Ribosomal protein L39e"/>
    <property type="match status" value="1"/>
</dbReference>
<evidence type="ECO:0000313" key="6">
    <source>
        <dbReference type="EMBL" id="KAF4977481.1"/>
    </source>
</evidence>
<name>A0A8H4XJ90_9HYPO</name>
<comment type="caution">
    <text evidence="6">The sequence shown here is derived from an EMBL/GenBank/DDBJ whole genome shotgun (WGS) entry which is preliminary data.</text>
</comment>
<sequence>MFKRHVHYYEGFHALLTARGPKFLDALNLFENNRSPPATDRLDHQRRQDADALLSVDDERRCVACAESLVRRSLTHLVPLHQSHKSFRTKQKLAKAQKQNRPVPQWIRLRTGNAIRYNAKRRHWRKTSLNI</sequence>